<keyword evidence="4 8" id="KW-0863">Zinc-finger</keyword>
<dbReference type="PROSITE" id="PS50089">
    <property type="entry name" value="ZF_RING_2"/>
    <property type="match status" value="1"/>
</dbReference>
<sequence>MQGSNNYTHDRVASMNADSTTTSIAMFILTVAASEILVIMFCKLMAWYSDTNFYSERFDWIHDFGVDESPAVGKPQDSVQRLADIQTHLATQRYRQIQLSGTEATTTSSCPICLIDFESAQTVSFGDCRHMFCTECITEWLLKEDVCPCCRYRILPLAESPSSTMSRSSSSQQLSSAVPRLSRSGTMDPSFLF</sequence>
<evidence type="ECO:0000259" key="11">
    <source>
        <dbReference type="PROSITE" id="PS50089"/>
    </source>
</evidence>
<evidence type="ECO:0000256" key="1">
    <source>
        <dbReference type="ARBA" id="ARBA00004370"/>
    </source>
</evidence>
<dbReference type="SUPFAM" id="SSF57850">
    <property type="entry name" value="RING/U-box"/>
    <property type="match status" value="1"/>
</dbReference>
<evidence type="ECO:0000256" key="5">
    <source>
        <dbReference type="ARBA" id="ARBA00022833"/>
    </source>
</evidence>
<dbReference type="InterPro" id="IPR013083">
    <property type="entry name" value="Znf_RING/FYVE/PHD"/>
</dbReference>
<comment type="subcellular location">
    <subcellularLocation>
        <location evidence="1">Membrane</location>
    </subcellularLocation>
</comment>
<evidence type="ECO:0000256" key="4">
    <source>
        <dbReference type="ARBA" id="ARBA00022771"/>
    </source>
</evidence>
<keyword evidence="5" id="KW-0862">Zinc</keyword>
<feature type="domain" description="RING-type" evidence="11">
    <location>
        <begin position="110"/>
        <end position="151"/>
    </location>
</feature>
<dbReference type="PROSITE" id="PS00518">
    <property type="entry name" value="ZF_RING_1"/>
    <property type="match status" value="1"/>
</dbReference>
<name>A0A7S1UNI2_9STRA</name>
<evidence type="ECO:0000256" key="8">
    <source>
        <dbReference type="PROSITE-ProRule" id="PRU00175"/>
    </source>
</evidence>
<dbReference type="EMBL" id="HBGK01004900">
    <property type="protein sequence ID" value="CAD9273692.1"/>
    <property type="molecule type" value="Transcribed_RNA"/>
</dbReference>
<dbReference type="PANTHER" id="PTHR46539:SF1">
    <property type="entry name" value="E3 UBIQUITIN-PROTEIN LIGASE ATL42"/>
    <property type="match status" value="1"/>
</dbReference>
<dbReference type="Gene3D" id="3.30.40.10">
    <property type="entry name" value="Zinc/RING finger domain, C3HC4 (zinc finger)"/>
    <property type="match status" value="1"/>
</dbReference>
<feature type="compositionally biased region" description="Low complexity" evidence="9">
    <location>
        <begin position="161"/>
        <end position="176"/>
    </location>
</feature>
<organism evidence="12">
    <name type="scientific">Grammatophora oceanica</name>
    <dbReference type="NCBI Taxonomy" id="210454"/>
    <lineage>
        <taxon>Eukaryota</taxon>
        <taxon>Sar</taxon>
        <taxon>Stramenopiles</taxon>
        <taxon>Ochrophyta</taxon>
        <taxon>Bacillariophyta</taxon>
        <taxon>Fragilariophyceae</taxon>
        <taxon>Fragilariophycidae</taxon>
        <taxon>Rhabdonematales</taxon>
        <taxon>Grammatophoraceae</taxon>
        <taxon>Grammatophora</taxon>
    </lineage>
</organism>
<dbReference type="Pfam" id="PF13639">
    <property type="entry name" value="zf-RING_2"/>
    <property type="match status" value="1"/>
</dbReference>
<evidence type="ECO:0000256" key="3">
    <source>
        <dbReference type="ARBA" id="ARBA00022723"/>
    </source>
</evidence>
<evidence type="ECO:0000313" key="12">
    <source>
        <dbReference type="EMBL" id="CAD9273692.1"/>
    </source>
</evidence>
<evidence type="ECO:0000256" key="2">
    <source>
        <dbReference type="ARBA" id="ARBA00022692"/>
    </source>
</evidence>
<dbReference type="AlphaFoldDB" id="A0A7S1UNI2"/>
<evidence type="ECO:0000256" key="9">
    <source>
        <dbReference type="SAM" id="MobiDB-lite"/>
    </source>
</evidence>
<feature type="transmembrane region" description="Helical" evidence="10">
    <location>
        <begin position="24"/>
        <end position="48"/>
    </location>
</feature>
<dbReference type="PANTHER" id="PTHR46539">
    <property type="entry name" value="E3 UBIQUITIN-PROTEIN LIGASE ATL42"/>
    <property type="match status" value="1"/>
</dbReference>
<keyword evidence="6 10" id="KW-1133">Transmembrane helix</keyword>
<protein>
    <recommendedName>
        <fullName evidence="11">RING-type domain-containing protein</fullName>
    </recommendedName>
</protein>
<dbReference type="GO" id="GO:0016020">
    <property type="term" value="C:membrane"/>
    <property type="evidence" value="ECO:0007669"/>
    <property type="project" value="UniProtKB-SubCell"/>
</dbReference>
<evidence type="ECO:0000256" key="10">
    <source>
        <dbReference type="SAM" id="Phobius"/>
    </source>
</evidence>
<keyword evidence="7 10" id="KW-0472">Membrane</keyword>
<dbReference type="SMART" id="SM00184">
    <property type="entry name" value="RING"/>
    <property type="match status" value="1"/>
</dbReference>
<proteinExistence type="predicted"/>
<feature type="region of interest" description="Disordered" evidence="9">
    <location>
        <begin position="161"/>
        <end position="193"/>
    </location>
</feature>
<reference evidence="12" key="1">
    <citation type="submission" date="2021-01" db="EMBL/GenBank/DDBJ databases">
        <authorList>
            <person name="Corre E."/>
            <person name="Pelletier E."/>
            <person name="Niang G."/>
            <person name="Scheremetjew M."/>
            <person name="Finn R."/>
            <person name="Kale V."/>
            <person name="Holt S."/>
            <person name="Cochrane G."/>
            <person name="Meng A."/>
            <person name="Brown T."/>
            <person name="Cohen L."/>
        </authorList>
    </citation>
    <scope>NUCLEOTIDE SEQUENCE</scope>
    <source>
        <strain evidence="12">CCMP 410</strain>
    </source>
</reference>
<accession>A0A7S1UNI2</accession>
<gene>
    <name evidence="12" type="ORF">GOCE00092_LOCUS2600</name>
</gene>
<dbReference type="InterPro" id="IPR017907">
    <property type="entry name" value="Znf_RING_CS"/>
</dbReference>
<keyword evidence="3" id="KW-0479">Metal-binding</keyword>
<dbReference type="GO" id="GO:0008270">
    <property type="term" value="F:zinc ion binding"/>
    <property type="evidence" value="ECO:0007669"/>
    <property type="project" value="UniProtKB-KW"/>
</dbReference>
<keyword evidence="2 10" id="KW-0812">Transmembrane</keyword>
<dbReference type="InterPro" id="IPR001841">
    <property type="entry name" value="Znf_RING"/>
</dbReference>
<evidence type="ECO:0000256" key="7">
    <source>
        <dbReference type="ARBA" id="ARBA00023136"/>
    </source>
</evidence>
<evidence type="ECO:0000256" key="6">
    <source>
        <dbReference type="ARBA" id="ARBA00022989"/>
    </source>
</evidence>